<evidence type="ECO:0000259" key="3">
    <source>
        <dbReference type="PROSITE" id="PS50158"/>
    </source>
</evidence>
<keyword evidence="2" id="KW-0175">Coiled coil</keyword>
<evidence type="ECO:0000313" key="4">
    <source>
        <dbReference type="EMBL" id="GEU61345.1"/>
    </source>
</evidence>
<feature type="coiled-coil region" evidence="2">
    <location>
        <begin position="71"/>
        <end position="112"/>
    </location>
</feature>
<proteinExistence type="predicted"/>
<gene>
    <name evidence="4" type="ORF">Tci_033323</name>
</gene>
<dbReference type="GO" id="GO:0008270">
    <property type="term" value="F:zinc ion binding"/>
    <property type="evidence" value="ECO:0007669"/>
    <property type="project" value="UniProtKB-KW"/>
</dbReference>
<evidence type="ECO:0000256" key="1">
    <source>
        <dbReference type="PROSITE-ProRule" id="PRU00047"/>
    </source>
</evidence>
<evidence type="ECO:0000256" key="2">
    <source>
        <dbReference type="SAM" id="Coils"/>
    </source>
</evidence>
<keyword evidence="1" id="KW-0479">Metal-binding</keyword>
<keyword evidence="1" id="KW-0863">Zinc-finger</keyword>
<dbReference type="InterPro" id="IPR001878">
    <property type="entry name" value="Znf_CCHC"/>
</dbReference>
<feature type="domain" description="CCHC-type" evidence="3">
    <location>
        <begin position="178"/>
        <end position="191"/>
    </location>
</feature>
<sequence>MAKSSSSSENEACCSKSCRKNTEDLNTKITKLSDALSDSKTMLYHYKLGLSQVEARLVEFKIQEIKFCKKISGLEFNVESKNNRIEKLTNELEELKKEKEGLDSKLTGFESAAIDLNTLLGTQRSDKNKEGLGKSPVKYAEMYRNTTKSLKVRGNQRNWNNLMNQRLASNFEFENKACYECGSFDHLIKDCSVHRKQEMEKPVWNNARRVKHQNSPRITHPNLKRHMAPRKNLTRQVNTARPKAVINQFNDVKASACWVWKPIKPNIASITLKRYDYGNSGTKLEDSVRTKRSRGTKSKEVVDYIFQDKIKLLTKKLEDSKAEHQV</sequence>
<dbReference type="GO" id="GO:0003676">
    <property type="term" value="F:nucleic acid binding"/>
    <property type="evidence" value="ECO:0007669"/>
    <property type="project" value="InterPro"/>
</dbReference>
<name>A0A6L2LMF6_TANCI</name>
<comment type="caution">
    <text evidence="4">The sequence shown here is derived from an EMBL/GenBank/DDBJ whole genome shotgun (WGS) entry which is preliminary data.</text>
</comment>
<protein>
    <submittedName>
        <fullName evidence="4">Retrotransposon Orf1</fullName>
    </submittedName>
</protein>
<dbReference type="PROSITE" id="PS50158">
    <property type="entry name" value="ZF_CCHC"/>
    <property type="match status" value="1"/>
</dbReference>
<reference evidence="4" key="1">
    <citation type="journal article" date="2019" name="Sci. Rep.">
        <title>Draft genome of Tanacetum cinerariifolium, the natural source of mosquito coil.</title>
        <authorList>
            <person name="Yamashiro T."/>
            <person name="Shiraishi A."/>
            <person name="Satake H."/>
            <person name="Nakayama K."/>
        </authorList>
    </citation>
    <scope>NUCLEOTIDE SEQUENCE</scope>
</reference>
<accession>A0A6L2LMF6</accession>
<dbReference type="EMBL" id="BKCJ010004488">
    <property type="protein sequence ID" value="GEU61345.1"/>
    <property type="molecule type" value="Genomic_DNA"/>
</dbReference>
<keyword evidence="1" id="KW-0862">Zinc</keyword>
<dbReference type="AlphaFoldDB" id="A0A6L2LMF6"/>
<organism evidence="4">
    <name type="scientific">Tanacetum cinerariifolium</name>
    <name type="common">Dalmatian daisy</name>
    <name type="synonym">Chrysanthemum cinerariifolium</name>
    <dbReference type="NCBI Taxonomy" id="118510"/>
    <lineage>
        <taxon>Eukaryota</taxon>
        <taxon>Viridiplantae</taxon>
        <taxon>Streptophyta</taxon>
        <taxon>Embryophyta</taxon>
        <taxon>Tracheophyta</taxon>
        <taxon>Spermatophyta</taxon>
        <taxon>Magnoliopsida</taxon>
        <taxon>eudicotyledons</taxon>
        <taxon>Gunneridae</taxon>
        <taxon>Pentapetalae</taxon>
        <taxon>asterids</taxon>
        <taxon>campanulids</taxon>
        <taxon>Asterales</taxon>
        <taxon>Asteraceae</taxon>
        <taxon>Asteroideae</taxon>
        <taxon>Anthemideae</taxon>
        <taxon>Anthemidinae</taxon>
        <taxon>Tanacetum</taxon>
    </lineage>
</organism>